<dbReference type="PANTHER" id="PTHR43445:SF3">
    <property type="entry name" value="UDP-N-ACETYLMURAMATE--L-ALANINE LIGASE"/>
    <property type="match status" value="1"/>
</dbReference>
<dbReference type="GO" id="GO:0051301">
    <property type="term" value="P:cell division"/>
    <property type="evidence" value="ECO:0007669"/>
    <property type="project" value="UniProtKB-KW"/>
</dbReference>
<keyword evidence="8" id="KW-0067">ATP-binding</keyword>
<name>A0A6S6SZR2_9BACT</name>
<dbReference type="InterPro" id="IPR050061">
    <property type="entry name" value="MurCDEF_pg_biosynth"/>
</dbReference>
<dbReference type="EC" id="6.3.2.8" evidence="3 14"/>
<evidence type="ECO:0000256" key="2">
    <source>
        <dbReference type="ARBA" id="ARBA00004752"/>
    </source>
</evidence>
<comment type="catalytic activity">
    <reaction evidence="13">
        <text>UDP-N-acetyl-alpha-D-muramate + L-alanine + ATP = UDP-N-acetyl-alpha-D-muramoyl-L-alanine + ADP + phosphate + H(+)</text>
        <dbReference type="Rhea" id="RHEA:23372"/>
        <dbReference type="ChEBI" id="CHEBI:15378"/>
        <dbReference type="ChEBI" id="CHEBI:30616"/>
        <dbReference type="ChEBI" id="CHEBI:43474"/>
        <dbReference type="ChEBI" id="CHEBI:57972"/>
        <dbReference type="ChEBI" id="CHEBI:70757"/>
        <dbReference type="ChEBI" id="CHEBI:83898"/>
        <dbReference type="ChEBI" id="CHEBI:456216"/>
        <dbReference type="EC" id="6.3.2.8"/>
    </reaction>
</comment>
<dbReference type="InterPro" id="IPR000713">
    <property type="entry name" value="Mur_ligase_N"/>
</dbReference>
<comment type="pathway">
    <text evidence="2">Cell wall biogenesis; peptidoglycan biosynthesis.</text>
</comment>
<dbReference type="NCBIfam" id="TIGR01082">
    <property type="entry name" value="murC"/>
    <property type="match status" value="1"/>
</dbReference>
<protein>
    <recommendedName>
        <fullName evidence="3 14">UDP-N-acetylmuramate--L-alanine ligase</fullName>
        <ecNumber evidence="3 14">6.3.2.8</ecNumber>
    </recommendedName>
</protein>
<feature type="domain" description="Mur ligase N-terminal catalytic" evidence="15">
    <location>
        <begin position="2"/>
        <end position="98"/>
    </location>
</feature>
<feature type="domain" description="Mur ligase C-terminal" evidence="16">
    <location>
        <begin position="294"/>
        <end position="368"/>
    </location>
</feature>
<evidence type="ECO:0000256" key="13">
    <source>
        <dbReference type="ARBA" id="ARBA00047833"/>
    </source>
</evidence>
<evidence type="ECO:0000256" key="5">
    <source>
        <dbReference type="ARBA" id="ARBA00022598"/>
    </source>
</evidence>
<keyword evidence="6" id="KW-0132">Cell division</keyword>
<evidence type="ECO:0000256" key="4">
    <source>
        <dbReference type="ARBA" id="ARBA00022490"/>
    </source>
</evidence>
<evidence type="ECO:0000259" key="15">
    <source>
        <dbReference type="Pfam" id="PF01225"/>
    </source>
</evidence>
<dbReference type="GO" id="GO:0005524">
    <property type="term" value="F:ATP binding"/>
    <property type="evidence" value="ECO:0007669"/>
    <property type="project" value="UniProtKB-KW"/>
</dbReference>
<dbReference type="InterPro" id="IPR005758">
    <property type="entry name" value="UDP-N-AcMur_Ala_ligase_MurC"/>
</dbReference>
<proteinExistence type="predicted"/>
<dbReference type="UniPathway" id="UPA00219"/>
<dbReference type="GO" id="GO:0009252">
    <property type="term" value="P:peptidoglycan biosynthetic process"/>
    <property type="evidence" value="ECO:0007669"/>
    <property type="project" value="UniProtKB-UniRule"/>
</dbReference>
<dbReference type="GO" id="GO:0008360">
    <property type="term" value="P:regulation of cell shape"/>
    <property type="evidence" value="ECO:0007669"/>
    <property type="project" value="UniProtKB-KW"/>
</dbReference>
<dbReference type="EMBL" id="CACVAS010000058">
    <property type="protein sequence ID" value="CAA6810115.1"/>
    <property type="molecule type" value="Genomic_DNA"/>
</dbReference>
<evidence type="ECO:0000259" key="16">
    <source>
        <dbReference type="Pfam" id="PF02875"/>
    </source>
</evidence>
<feature type="domain" description="Mur ligase central" evidence="17">
    <location>
        <begin position="106"/>
        <end position="212"/>
    </location>
</feature>
<evidence type="ECO:0000256" key="12">
    <source>
        <dbReference type="ARBA" id="ARBA00023316"/>
    </source>
</evidence>
<keyword evidence="4" id="KW-0963">Cytoplasm</keyword>
<dbReference type="Pfam" id="PF02875">
    <property type="entry name" value="Mur_ligase_C"/>
    <property type="match status" value="1"/>
</dbReference>
<evidence type="ECO:0000259" key="17">
    <source>
        <dbReference type="Pfam" id="PF08245"/>
    </source>
</evidence>
<evidence type="ECO:0000256" key="8">
    <source>
        <dbReference type="ARBA" id="ARBA00022840"/>
    </source>
</evidence>
<dbReference type="Gene3D" id="3.40.1190.10">
    <property type="entry name" value="Mur-like, catalytic domain"/>
    <property type="match status" value="1"/>
</dbReference>
<dbReference type="AlphaFoldDB" id="A0A6S6SZR2"/>
<keyword evidence="7" id="KW-0547">Nucleotide-binding</keyword>
<reference evidence="18" key="1">
    <citation type="submission" date="2020-01" db="EMBL/GenBank/DDBJ databases">
        <authorList>
            <person name="Meier V. D."/>
            <person name="Meier V D."/>
        </authorList>
    </citation>
    <scope>NUCLEOTIDE SEQUENCE</scope>
    <source>
        <strain evidence="18">HLG_WM_MAG_01</strain>
    </source>
</reference>
<gene>
    <name evidence="18" type="ORF">HELGO_WM30</name>
</gene>
<evidence type="ECO:0000256" key="7">
    <source>
        <dbReference type="ARBA" id="ARBA00022741"/>
    </source>
</evidence>
<dbReference type="PANTHER" id="PTHR43445">
    <property type="entry name" value="UDP-N-ACETYLMURAMATE--L-ALANINE LIGASE-RELATED"/>
    <property type="match status" value="1"/>
</dbReference>
<evidence type="ECO:0000256" key="11">
    <source>
        <dbReference type="ARBA" id="ARBA00023306"/>
    </source>
</evidence>
<dbReference type="GO" id="GO:0005737">
    <property type="term" value="C:cytoplasm"/>
    <property type="evidence" value="ECO:0007669"/>
    <property type="project" value="UniProtKB-SubCell"/>
</dbReference>
<dbReference type="GO" id="GO:0008763">
    <property type="term" value="F:UDP-N-acetylmuramate-L-alanine ligase activity"/>
    <property type="evidence" value="ECO:0007669"/>
    <property type="project" value="UniProtKB-UniRule"/>
</dbReference>
<sequence>MKIHFIGIGGIGLSALAKFLVNDGHKISGSDIRQTEITNDLARNFDAKITIPHHEDAVEGVDRVIYSAAVRANNPEYQKAKELGIELLSRKESLKTILGEKEVYAVGGAHGKSTTSAMLSSILPHTNALIGAISKEFGSNVRNYPNNKVVFEADESDESFLNANPHLAIVTNVEPEHMEYYDYDEERFYNAYKNFLSLAKVRVINAEDEFLSSLEMSSIKLYPSKDITDIEFVLVEGEPHTKFSLLELGVFEVFGFGNHIALDAALAILGALEMGEKLEDIRTNLLNYKGIKKRFDIVQNEEECVVIDDYGHHPTEIKVTMQSLQSYKSLREFTQLNVIWQPHKYSRTMDNLQAFVECFEGVDELVILPIWAAGELEVDIDLKGAFSRYNLLMADSVIKEDGIVQVIRDGHVIKEYSEGLITAFGAGDITYQIRGAM</sequence>
<evidence type="ECO:0000256" key="6">
    <source>
        <dbReference type="ARBA" id="ARBA00022618"/>
    </source>
</evidence>
<keyword evidence="11" id="KW-0131">Cell cycle</keyword>
<dbReference type="SUPFAM" id="SSF53623">
    <property type="entry name" value="MurD-like peptide ligases, catalytic domain"/>
    <property type="match status" value="1"/>
</dbReference>
<evidence type="ECO:0000256" key="9">
    <source>
        <dbReference type="ARBA" id="ARBA00022960"/>
    </source>
</evidence>
<dbReference type="InterPro" id="IPR013221">
    <property type="entry name" value="Mur_ligase_cen"/>
</dbReference>
<dbReference type="InterPro" id="IPR036615">
    <property type="entry name" value="Mur_ligase_C_dom_sf"/>
</dbReference>
<dbReference type="SUPFAM" id="SSF53244">
    <property type="entry name" value="MurD-like peptide ligases, peptide-binding domain"/>
    <property type="match status" value="1"/>
</dbReference>
<evidence type="ECO:0000256" key="3">
    <source>
        <dbReference type="ARBA" id="ARBA00012211"/>
    </source>
</evidence>
<dbReference type="Gene3D" id="3.90.190.20">
    <property type="entry name" value="Mur ligase, C-terminal domain"/>
    <property type="match status" value="1"/>
</dbReference>
<dbReference type="InterPro" id="IPR004101">
    <property type="entry name" value="Mur_ligase_C"/>
</dbReference>
<evidence type="ECO:0000256" key="1">
    <source>
        <dbReference type="ARBA" id="ARBA00004496"/>
    </source>
</evidence>
<organism evidence="18">
    <name type="scientific">uncultured Sulfurovum sp</name>
    <dbReference type="NCBI Taxonomy" id="269237"/>
    <lineage>
        <taxon>Bacteria</taxon>
        <taxon>Pseudomonadati</taxon>
        <taxon>Campylobacterota</taxon>
        <taxon>Epsilonproteobacteria</taxon>
        <taxon>Campylobacterales</taxon>
        <taxon>Sulfurovaceae</taxon>
        <taxon>Sulfurovum</taxon>
        <taxon>environmental samples</taxon>
    </lineage>
</organism>
<evidence type="ECO:0000256" key="14">
    <source>
        <dbReference type="NCBIfam" id="TIGR01082"/>
    </source>
</evidence>
<keyword evidence="10" id="KW-0573">Peptidoglycan synthesis</keyword>
<dbReference type="Pfam" id="PF08245">
    <property type="entry name" value="Mur_ligase_M"/>
    <property type="match status" value="1"/>
</dbReference>
<evidence type="ECO:0000313" key="18">
    <source>
        <dbReference type="EMBL" id="CAA6810115.1"/>
    </source>
</evidence>
<keyword evidence="9" id="KW-0133">Cell shape</keyword>
<dbReference type="Pfam" id="PF01225">
    <property type="entry name" value="Mur_ligase"/>
    <property type="match status" value="1"/>
</dbReference>
<dbReference type="GO" id="GO:0071555">
    <property type="term" value="P:cell wall organization"/>
    <property type="evidence" value="ECO:0007669"/>
    <property type="project" value="UniProtKB-KW"/>
</dbReference>
<dbReference type="SUPFAM" id="SSF51984">
    <property type="entry name" value="MurCD N-terminal domain"/>
    <property type="match status" value="1"/>
</dbReference>
<comment type="subcellular location">
    <subcellularLocation>
        <location evidence="1">Cytoplasm</location>
    </subcellularLocation>
</comment>
<keyword evidence="5 18" id="KW-0436">Ligase</keyword>
<dbReference type="Gene3D" id="3.40.50.720">
    <property type="entry name" value="NAD(P)-binding Rossmann-like Domain"/>
    <property type="match status" value="1"/>
</dbReference>
<evidence type="ECO:0000256" key="10">
    <source>
        <dbReference type="ARBA" id="ARBA00022984"/>
    </source>
</evidence>
<dbReference type="InterPro" id="IPR036565">
    <property type="entry name" value="Mur-like_cat_sf"/>
</dbReference>
<keyword evidence="12" id="KW-0961">Cell wall biogenesis/degradation</keyword>
<accession>A0A6S6SZR2</accession>